<proteinExistence type="predicted"/>
<name>A0ABM4CSN6_HYDVU</name>
<evidence type="ECO:0000313" key="1">
    <source>
        <dbReference type="Proteomes" id="UP001652625"/>
    </source>
</evidence>
<gene>
    <name evidence="2" type="primary">LOC136086573</name>
</gene>
<organism evidence="1 2">
    <name type="scientific">Hydra vulgaris</name>
    <name type="common">Hydra</name>
    <name type="synonym">Hydra attenuata</name>
    <dbReference type="NCBI Taxonomy" id="6087"/>
    <lineage>
        <taxon>Eukaryota</taxon>
        <taxon>Metazoa</taxon>
        <taxon>Cnidaria</taxon>
        <taxon>Hydrozoa</taxon>
        <taxon>Hydroidolina</taxon>
        <taxon>Anthoathecata</taxon>
        <taxon>Aplanulata</taxon>
        <taxon>Hydridae</taxon>
        <taxon>Hydra</taxon>
    </lineage>
</organism>
<sequence>MNSGPFVVVEFVDEQSVEVMPKSWIVYENEQMFGYWPRKDPVCRVKKSELPDPKWPLYKIRTFGAAVESYSKASELAKKALVMSNVEDTDINKETSSDIQDCITFYSYFYRNLFW</sequence>
<protein>
    <submittedName>
        <fullName evidence="2">Uncharacterized protein LOC136086573</fullName>
    </submittedName>
</protein>
<dbReference type="GeneID" id="136086573"/>
<reference evidence="2" key="1">
    <citation type="submission" date="2025-08" db="UniProtKB">
        <authorList>
            <consortium name="RefSeq"/>
        </authorList>
    </citation>
    <scope>IDENTIFICATION</scope>
</reference>
<dbReference type="Proteomes" id="UP001652625">
    <property type="component" value="Chromosome 10"/>
</dbReference>
<evidence type="ECO:0000313" key="2">
    <source>
        <dbReference type="RefSeq" id="XP_065664884.1"/>
    </source>
</evidence>
<keyword evidence="1" id="KW-1185">Reference proteome</keyword>
<accession>A0ABM4CSN6</accession>
<dbReference type="RefSeq" id="XP_065664884.1">
    <property type="nucleotide sequence ID" value="XM_065808812.1"/>
</dbReference>